<evidence type="ECO:0000256" key="4">
    <source>
        <dbReference type="ARBA" id="ARBA00022692"/>
    </source>
</evidence>
<dbReference type="PANTHER" id="PTHR10590:SF4">
    <property type="entry name" value="SOLUTE CARRIER FAMILY 28 MEMBER 3"/>
    <property type="match status" value="1"/>
</dbReference>
<evidence type="ECO:0000259" key="10">
    <source>
        <dbReference type="Pfam" id="PF07670"/>
    </source>
</evidence>
<reference evidence="11 12" key="1">
    <citation type="journal article" date="2009" name="Stand. Genomic Sci.">
        <title>Complete genome sequence of Anaerococcus prevotii type strain (PC1).</title>
        <authorList>
            <person name="Labutti K."/>
            <person name="Pukall R."/>
            <person name="Steenblock K."/>
            <person name="Glavina Del Rio T."/>
            <person name="Tice H."/>
            <person name="Copeland A."/>
            <person name="Cheng J.F."/>
            <person name="Lucas S."/>
            <person name="Chen F."/>
            <person name="Nolan M."/>
            <person name="Bruce D."/>
            <person name="Goodwin L."/>
            <person name="Pitluck S."/>
            <person name="Ivanova N."/>
            <person name="Mavromatis K."/>
            <person name="Ovchinnikova G."/>
            <person name="Pati A."/>
            <person name="Chen A."/>
            <person name="Palaniappan K."/>
            <person name="Land M."/>
            <person name="Hauser L."/>
            <person name="Chang Y.J."/>
            <person name="Jeffries C.D."/>
            <person name="Chain P."/>
            <person name="Saunders E."/>
            <person name="Brettin T."/>
            <person name="Detter J.C."/>
            <person name="Han C."/>
            <person name="Goker M."/>
            <person name="Bristow J."/>
            <person name="Eisen J.A."/>
            <person name="Markowitz V."/>
            <person name="Hugenholtz P."/>
            <person name="Kyrpides N.C."/>
            <person name="Klenk H.P."/>
            <person name="Lapidus A."/>
        </authorList>
    </citation>
    <scope>NUCLEOTIDE SEQUENCE [LARGE SCALE GENOMIC DNA]</scope>
    <source>
        <strain evidence="12">ATCC 9321 / DSM 20548 / JCM 6508 / NCTC 11806 / PC1</strain>
    </source>
</reference>
<sequence length="400" mass="42150">MKLILNLLGIVIVIGFMFLISMNRKAVKVKGIFTALLAQFIIAGLLVKLPQGRAAIGAVSKAVEKVLSYGSEGIQFVFGSLGDPAAASGYIFAFQTLTNIIFISSLVAVLFYTGILGFVVSKIGWLIGKLFKTSEVESFVAVANMFLGQTDSPILVAKYLNFMTESEVMLVLVSGMGSMSVSIIAGYVALGIPMESLLIASTMVPVGSILLSKIVCPQTEEIQELGEVKMDRKGNNENVLDALASGALDGMNMAMAIGASLIAIISIVALINGILGIFNISLETILSYVFAPMGYLMGLEGKEVFTAGELLGSKLILNEFVAFGKLGPMLATMSERTGLMLAVSLAGFANVSSIGICISGISVLCPEKRPVLAKLALRAMIAGFCVSVLSALIVGIWLLF</sequence>
<dbReference type="PANTHER" id="PTHR10590">
    <property type="entry name" value="SODIUM/NUCLEOSIDE COTRANSPORTER"/>
    <property type="match status" value="1"/>
</dbReference>
<evidence type="ECO:0000256" key="6">
    <source>
        <dbReference type="ARBA" id="ARBA00023136"/>
    </source>
</evidence>
<dbReference type="STRING" id="525919.Apre_0038"/>
<evidence type="ECO:0000256" key="5">
    <source>
        <dbReference type="ARBA" id="ARBA00022989"/>
    </source>
</evidence>
<feature type="domain" description="Concentrative nucleoside transporter C-terminal" evidence="9">
    <location>
        <begin position="197"/>
        <end position="395"/>
    </location>
</feature>
<comment type="similarity">
    <text evidence="2">Belongs to the concentrative nucleoside transporter (CNT) (TC 2.A.41) family.</text>
</comment>
<dbReference type="InterPro" id="IPR011657">
    <property type="entry name" value="CNT_C_dom"/>
</dbReference>
<feature type="transmembrane region" description="Helical" evidence="7">
    <location>
        <begin position="29"/>
        <end position="47"/>
    </location>
</feature>
<dbReference type="Pfam" id="PF07670">
    <property type="entry name" value="Gate"/>
    <property type="match status" value="1"/>
</dbReference>
<evidence type="ECO:0000256" key="3">
    <source>
        <dbReference type="ARBA" id="ARBA00022475"/>
    </source>
</evidence>
<dbReference type="HOGENOM" id="CLU_016813_4_1_9"/>
<dbReference type="EMBL" id="CP001708">
    <property type="protein sequence ID" value="ACV28093.1"/>
    <property type="molecule type" value="Genomic_DNA"/>
</dbReference>
<keyword evidence="12" id="KW-1185">Reference proteome</keyword>
<keyword evidence="6 7" id="KW-0472">Membrane</keyword>
<feature type="domain" description="Concentrative nucleoside transporter N-terminal" evidence="8">
    <location>
        <begin position="8"/>
        <end position="81"/>
    </location>
</feature>
<feature type="transmembrane region" description="Helical" evidence="7">
    <location>
        <begin position="261"/>
        <end position="290"/>
    </location>
</feature>
<dbReference type="InterPro" id="IPR002668">
    <property type="entry name" value="CNT_N_dom"/>
</dbReference>
<dbReference type="OrthoDB" id="9766455at2"/>
<protein>
    <submittedName>
        <fullName evidence="11">Na+ dependent nucleoside transporter domain protein</fullName>
    </submittedName>
</protein>
<evidence type="ECO:0000259" key="9">
    <source>
        <dbReference type="Pfam" id="PF07662"/>
    </source>
</evidence>
<dbReference type="InterPro" id="IPR011642">
    <property type="entry name" value="Gate_dom"/>
</dbReference>
<evidence type="ECO:0000256" key="1">
    <source>
        <dbReference type="ARBA" id="ARBA00004651"/>
    </source>
</evidence>
<dbReference type="KEGG" id="apr:Apre_0038"/>
<organism evidence="11 12">
    <name type="scientific">Anaerococcus prevotii (strain ATCC 9321 / DSM 20548 / JCM 6508 / NCTC 11806 / PC1)</name>
    <name type="common">Peptostreptococcus prevotii</name>
    <name type="synonym">Peptococcus prevotii</name>
    <dbReference type="NCBI Taxonomy" id="525919"/>
    <lineage>
        <taxon>Bacteria</taxon>
        <taxon>Bacillati</taxon>
        <taxon>Bacillota</taxon>
        <taxon>Tissierellia</taxon>
        <taxon>Tissierellales</taxon>
        <taxon>Peptoniphilaceae</taxon>
        <taxon>Anaerococcus</taxon>
    </lineage>
</organism>
<keyword evidence="5 7" id="KW-1133">Transmembrane helix</keyword>
<keyword evidence="3" id="KW-1003">Cell membrane</keyword>
<evidence type="ECO:0000313" key="11">
    <source>
        <dbReference type="EMBL" id="ACV28093.1"/>
    </source>
</evidence>
<feature type="transmembrane region" description="Helical" evidence="7">
    <location>
        <begin position="168"/>
        <end position="190"/>
    </location>
</feature>
<evidence type="ECO:0000256" key="2">
    <source>
        <dbReference type="ARBA" id="ARBA00009033"/>
    </source>
</evidence>
<gene>
    <name evidence="11" type="ordered locus">Apre_0038</name>
</gene>
<dbReference type="Pfam" id="PF07662">
    <property type="entry name" value="Nucleos_tra2_C"/>
    <property type="match status" value="1"/>
</dbReference>
<feature type="transmembrane region" description="Helical" evidence="7">
    <location>
        <begin position="376"/>
        <end position="399"/>
    </location>
</feature>
<feature type="transmembrane region" description="Helical" evidence="7">
    <location>
        <begin position="6"/>
        <end position="22"/>
    </location>
</feature>
<evidence type="ECO:0000313" key="12">
    <source>
        <dbReference type="Proteomes" id="UP000002294"/>
    </source>
</evidence>
<proteinExistence type="inferred from homology"/>
<dbReference type="Proteomes" id="UP000002294">
    <property type="component" value="Chromosome"/>
</dbReference>
<feature type="transmembrane region" description="Helical" evidence="7">
    <location>
        <begin position="339"/>
        <end position="364"/>
    </location>
</feature>
<dbReference type="RefSeq" id="WP_012803512.1">
    <property type="nucleotide sequence ID" value="NC_013171.1"/>
</dbReference>
<dbReference type="AlphaFoldDB" id="C7RF32"/>
<dbReference type="GO" id="GO:0015293">
    <property type="term" value="F:symporter activity"/>
    <property type="evidence" value="ECO:0007669"/>
    <property type="project" value="TreeGrafter"/>
</dbReference>
<evidence type="ECO:0000259" key="8">
    <source>
        <dbReference type="Pfam" id="PF01773"/>
    </source>
</evidence>
<dbReference type="GO" id="GO:0005337">
    <property type="term" value="F:nucleoside transmembrane transporter activity"/>
    <property type="evidence" value="ECO:0007669"/>
    <property type="project" value="InterPro"/>
</dbReference>
<name>C7RF32_ANAPD</name>
<dbReference type="Pfam" id="PF01773">
    <property type="entry name" value="Nucleos_tra2_N"/>
    <property type="match status" value="1"/>
</dbReference>
<dbReference type="GO" id="GO:0005886">
    <property type="term" value="C:plasma membrane"/>
    <property type="evidence" value="ECO:0007669"/>
    <property type="project" value="UniProtKB-SubCell"/>
</dbReference>
<dbReference type="InterPro" id="IPR008276">
    <property type="entry name" value="C_nuclsd_transpt"/>
</dbReference>
<dbReference type="eggNOG" id="COG1972">
    <property type="taxonomic scope" value="Bacteria"/>
</dbReference>
<feature type="domain" description="Nucleoside transporter/FeoB GTPase Gate" evidence="10">
    <location>
        <begin position="94"/>
        <end position="191"/>
    </location>
</feature>
<evidence type="ECO:0000256" key="7">
    <source>
        <dbReference type="SAM" id="Phobius"/>
    </source>
</evidence>
<accession>C7RF32</accession>
<comment type="subcellular location">
    <subcellularLocation>
        <location evidence="1">Cell membrane</location>
        <topology evidence="1">Multi-pass membrane protein</topology>
    </subcellularLocation>
</comment>
<feature type="transmembrane region" description="Helical" evidence="7">
    <location>
        <begin position="100"/>
        <end position="120"/>
    </location>
</feature>
<keyword evidence="4 7" id="KW-0812">Transmembrane</keyword>